<dbReference type="GO" id="GO:0050821">
    <property type="term" value="P:protein stabilization"/>
    <property type="evidence" value="ECO:0007669"/>
    <property type="project" value="TreeGrafter"/>
</dbReference>
<dbReference type="InterPro" id="IPR005632">
    <property type="entry name" value="Chaperone_Skp"/>
</dbReference>
<name>A0A831XLL9_GEOME</name>
<evidence type="ECO:0000256" key="4">
    <source>
        <dbReference type="SAM" id="SignalP"/>
    </source>
</evidence>
<keyword evidence="2 4" id="KW-0732">Signal</keyword>
<comment type="caution">
    <text evidence="5">The sequence shown here is derived from an EMBL/GenBank/DDBJ whole genome shotgun (WGS) entry which is preliminary data.</text>
</comment>
<evidence type="ECO:0000256" key="2">
    <source>
        <dbReference type="ARBA" id="ARBA00022729"/>
    </source>
</evidence>
<dbReference type="Pfam" id="PF03938">
    <property type="entry name" value="OmpH"/>
    <property type="match status" value="1"/>
</dbReference>
<dbReference type="PANTHER" id="PTHR35089:SF1">
    <property type="entry name" value="CHAPERONE PROTEIN SKP"/>
    <property type="match status" value="1"/>
</dbReference>
<dbReference type="InterPro" id="IPR024930">
    <property type="entry name" value="Skp_dom_sf"/>
</dbReference>
<sequence length="173" mass="19818">MKRFVTVASIVGSLMLASMAMGAEGGKLGYIDMQKALNLSDSGKEAKEQLAAKVKKYQDEINAKQEELKKLKDDLEKQSVLLSETARGNKEKDYQQKLKEFQRFTKDAQDELQAKDEEFTKKIIEELEKVIQDYGRKNGYSFIFIRNEGMIYVDDKADVTDDILKLFNASRKK</sequence>
<evidence type="ECO:0000313" key="5">
    <source>
        <dbReference type="EMBL" id="HEN41906.1"/>
    </source>
</evidence>
<reference evidence="5" key="1">
    <citation type="journal article" date="2020" name="mSystems">
        <title>Genome- and Community-Level Interaction Insights into Carbon Utilization and Element Cycling Functions of Hydrothermarchaeota in Hydrothermal Sediment.</title>
        <authorList>
            <person name="Zhou Z."/>
            <person name="Liu Y."/>
            <person name="Xu W."/>
            <person name="Pan J."/>
            <person name="Luo Z.H."/>
            <person name="Li M."/>
        </authorList>
    </citation>
    <scope>NUCLEOTIDE SEQUENCE [LARGE SCALE GENOMIC DNA]</scope>
    <source>
        <strain evidence="5">SpSt-349</strain>
    </source>
</reference>
<organism evidence="5">
    <name type="scientific">Geobacter metallireducens</name>
    <dbReference type="NCBI Taxonomy" id="28232"/>
    <lineage>
        <taxon>Bacteria</taxon>
        <taxon>Pseudomonadati</taxon>
        <taxon>Thermodesulfobacteriota</taxon>
        <taxon>Desulfuromonadia</taxon>
        <taxon>Geobacterales</taxon>
        <taxon>Geobacteraceae</taxon>
        <taxon>Geobacter</taxon>
    </lineage>
</organism>
<dbReference type="AlphaFoldDB" id="A0A831XLL9"/>
<dbReference type="Gene3D" id="3.30.910.20">
    <property type="entry name" value="Skp domain"/>
    <property type="match status" value="1"/>
</dbReference>
<feature type="chain" id="PRO_5032772701" evidence="4">
    <location>
        <begin position="24"/>
        <end position="173"/>
    </location>
</feature>
<dbReference type="FunFam" id="3.30.910.20:FF:000007">
    <property type="entry name" value="Cationic outer membrane protein"/>
    <property type="match status" value="1"/>
</dbReference>
<dbReference type="EMBL" id="DSOV01000022">
    <property type="protein sequence ID" value="HEN41906.1"/>
    <property type="molecule type" value="Genomic_DNA"/>
</dbReference>
<protein>
    <submittedName>
        <fullName evidence="5">OmpH family outer membrane protein</fullName>
    </submittedName>
</protein>
<gene>
    <name evidence="5" type="ORF">ENQ87_05950</name>
</gene>
<dbReference type="SUPFAM" id="SSF111384">
    <property type="entry name" value="OmpH-like"/>
    <property type="match status" value="1"/>
</dbReference>
<evidence type="ECO:0000256" key="3">
    <source>
        <dbReference type="SAM" id="Coils"/>
    </source>
</evidence>
<proteinExistence type="inferred from homology"/>
<keyword evidence="3" id="KW-0175">Coiled coil</keyword>
<comment type="similarity">
    <text evidence="1">Belongs to the Skp family.</text>
</comment>
<feature type="signal peptide" evidence="4">
    <location>
        <begin position="1"/>
        <end position="23"/>
    </location>
</feature>
<accession>A0A831XLL9</accession>
<feature type="coiled-coil region" evidence="3">
    <location>
        <begin position="47"/>
        <end position="85"/>
    </location>
</feature>
<dbReference type="SMART" id="SM00935">
    <property type="entry name" value="OmpH"/>
    <property type="match status" value="1"/>
</dbReference>
<evidence type="ECO:0000256" key="1">
    <source>
        <dbReference type="ARBA" id="ARBA00009091"/>
    </source>
</evidence>
<dbReference type="GO" id="GO:0051082">
    <property type="term" value="F:unfolded protein binding"/>
    <property type="evidence" value="ECO:0007669"/>
    <property type="project" value="InterPro"/>
</dbReference>
<dbReference type="PANTHER" id="PTHR35089">
    <property type="entry name" value="CHAPERONE PROTEIN SKP"/>
    <property type="match status" value="1"/>
</dbReference>
<dbReference type="GO" id="GO:0005829">
    <property type="term" value="C:cytosol"/>
    <property type="evidence" value="ECO:0007669"/>
    <property type="project" value="TreeGrafter"/>
</dbReference>